<reference evidence="2 3" key="2">
    <citation type="submission" date="2018-11" db="EMBL/GenBank/DDBJ databases">
        <authorList>
            <consortium name="Pathogen Informatics"/>
        </authorList>
    </citation>
    <scope>NUCLEOTIDE SEQUENCE [LARGE SCALE GENOMIC DNA]</scope>
    <source>
        <strain evidence="2">Dakar</strain>
        <strain evidence="3">Dakar, Senegal</strain>
    </source>
</reference>
<dbReference type="WBParaSite" id="SCUD_0000236701-mRNA-1">
    <property type="protein sequence ID" value="SCUD_0000236701-mRNA-1"/>
    <property type="gene ID" value="SCUD_0000236701"/>
</dbReference>
<proteinExistence type="predicted"/>
<dbReference type="Pfam" id="PF09507">
    <property type="entry name" value="CDC27"/>
    <property type="match status" value="1"/>
</dbReference>
<evidence type="ECO:0000313" key="2">
    <source>
        <dbReference type="EMBL" id="VDO74044.1"/>
    </source>
</evidence>
<evidence type="ECO:0000256" key="1">
    <source>
        <dbReference type="SAM" id="MobiDB-lite"/>
    </source>
</evidence>
<dbReference type="EMBL" id="UZAK01002249">
    <property type="protein sequence ID" value="VDO74044.1"/>
    <property type="molecule type" value="Genomic_DNA"/>
</dbReference>
<dbReference type="AlphaFoldDB" id="A0A183JI44"/>
<dbReference type="Proteomes" id="UP000279833">
    <property type="component" value="Unassembled WGS sequence"/>
</dbReference>
<organism evidence="4">
    <name type="scientific">Schistosoma curassoni</name>
    <dbReference type="NCBI Taxonomy" id="6186"/>
    <lineage>
        <taxon>Eukaryota</taxon>
        <taxon>Metazoa</taxon>
        <taxon>Spiralia</taxon>
        <taxon>Lophotrochozoa</taxon>
        <taxon>Platyhelminthes</taxon>
        <taxon>Trematoda</taxon>
        <taxon>Digenea</taxon>
        <taxon>Strigeidida</taxon>
        <taxon>Schistosomatoidea</taxon>
        <taxon>Schistosomatidae</taxon>
        <taxon>Schistosoma</taxon>
    </lineage>
</organism>
<keyword evidence="3" id="KW-1185">Reference proteome</keyword>
<evidence type="ECO:0000313" key="4">
    <source>
        <dbReference type="WBParaSite" id="SCUD_0000236701-mRNA-1"/>
    </source>
</evidence>
<protein>
    <submittedName>
        <fullName evidence="4">DNA polymerase delta subunit 3</fullName>
    </submittedName>
</protein>
<name>A0A183JI44_9TREM</name>
<dbReference type="GO" id="GO:0043625">
    <property type="term" value="C:delta DNA polymerase complex"/>
    <property type="evidence" value="ECO:0007669"/>
    <property type="project" value="InterPro"/>
</dbReference>
<dbReference type="InterPro" id="IPR019038">
    <property type="entry name" value="POLD3"/>
</dbReference>
<feature type="compositionally biased region" description="Low complexity" evidence="1">
    <location>
        <begin position="146"/>
        <end position="157"/>
    </location>
</feature>
<evidence type="ECO:0000313" key="3">
    <source>
        <dbReference type="Proteomes" id="UP000279833"/>
    </source>
</evidence>
<dbReference type="GO" id="GO:0006260">
    <property type="term" value="P:DNA replication"/>
    <property type="evidence" value="ECO:0007669"/>
    <property type="project" value="InterPro"/>
</dbReference>
<dbReference type="STRING" id="6186.A0A183JI44"/>
<accession>A0A183JI44</accession>
<reference evidence="4" key="1">
    <citation type="submission" date="2016-06" db="UniProtKB">
        <authorList>
            <consortium name="WormBaseParasite"/>
        </authorList>
    </citation>
    <scope>IDENTIFICATION</scope>
</reference>
<feature type="region of interest" description="Disordered" evidence="1">
    <location>
        <begin position="106"/>
        <end position="186"/>
    </location>
</feature>
<gene>
    <name evidence="2" type="ORF">SCUD_LOCUS2368</name>
</gene>
<feature type="compositionally biased region" description="Polar residues" evidence="1">
    <location>
        <begin position="160"/>
        <end position="186"/>
    </location>
</feature>
<sequence length="186" mass="20661">MFLVQRYLFSFAFSDKLKVLASDSEADSFLMEPTQSEKSPDNVKKIGVKTLSTPIKCEENSRTEKSSCAAGLNRIRHQVMKTFADEDGFMGKCDIYILVTEKGWECSSDDETPKPTTAPSPCMDQNEKNERVVQPKIDNTVSLTAPPTIQQTKPPKQSNKKNTNNKPAASKQASLSSFFKPSNTVN</sequence>